<gene>
    <name evidence="1" type="ORF">ERS852420_03294</name>
</gene>
<dbReference type="RefSeq" id="WP_006859236.1">
    <property type="nucleotide sequence ID" value="NZ_CYXV01000019.1"/>
</dbReference>
<evidence type="ECO:0000313" key="2">
    <source>
        <dbReference type="Proteomes" id="UP000095495"/>
    </source>
</evidence>
<name>A0A173UVZ0_9FIRM</name>
<evidence type="ECO:0000313" key="1">
    <source>
        <dbReference type="EMBL" id="CUN18540.1"/>
    </source>
</evidence>
<dbReference type="EMBL" id="CYXV01000019">
    <property type="protein sequence ID" value="CUN18540.1"/>
    <property type="molecule type" value="Genomic_DNA"/>
</dbReference>
<dbReference type="AlphaFoldDB" id="A0A173UVZ0"/>
<organism evidence="1 2">
    <name type="scientific">Roseburia faecis</name>
    <dbReference type="NCBI Taxonomy" id="301302"/>
    <lineage>
        <taxon>Bacteria</taxon>
        <taxon>Bacillati</taxon>
        <taxon>Bacillota</taxon>
        <taxon>Clostridia</taxon>
        <taxon>Lachnospirales</taxon>
        <taxon>Lachnospiraceae</taxon>
        <taxon>Roseburia</taxon>
    </lineage>
</organism>
<dbReference type="Proteomes" id="UP000095495">
    <property type="component" value="Unassembled WGS sequence"/>
</dbReference>
<dbReference type="GeneID" id="61433275"/>
<protein>
    <submittedName>
        <fullName evidence="1">Uncharacterized protein</fullName>
    </submittedName>
</protein>
<reference evidence="1 2" key="1">
    <citation type="submission" date="2015-09" db="EMBL/GenBank/DDBJ databases">
        <authorList>
            <consortium name="Pathogen Informatics"/>
        </authorList>
    </citation>
    <scope>NUCLEOTIDE SEQUENCE [LARGE SCALE GENOMIC DNA]</scope>
    <source>
        <strain evidence="1 2">2789STDY5608863</strain>
    </source>
</reference>
<accession>A0A173UVZ0</accession>
<sequence length="205" mass="22934">MDIQALEILSNLAAITTKQGSGDAEVVSGDFSRLLNEINTMQSVSDMQEEICKKFNVTLHVVDYACNTTDQTAENFDLAMLDSGKFYGAGNVVISKKSLLRMQTDSRFRQKVYESIEGLGCTSKMTGGIVKSTGVFIHEDGTGGYWTEFDWGDEEDNGKGKKLLISKKPLNEFFQERSNIGYQLTENDIENIMPLMITGYYKKQE</sequence>
<proteinExistence type="predicted"/>